<evidence type="ECO:0000313" key="2">
    <source>
        <dbReference type="Proteomes" id="UP000540519"/>
    </source>
</evidence>
<dbReference type="OrthoDB" id="1444416at2"/>
<reference evidence="1 2" key="1">
    <citation type="journal article" date="2019" name="Mar. Drugs">
        <title>Comparative Genomics and CAZyme Genome Repertoires of Marine Zobellia amurskyensis KMM 3526(T) and Zobellia laminariae KMM 3676(T).</title>
        <authorList>
            <person name="Chernysheva N."/>
            <person name="Bystritskaya E."/>
            <person name="Stenkova A."/>
            <person name="Golovkin I."/>
            <person name="Nedashkovskaya O."/>
            <person name="Isaeva M."/>
        </authorList>
    </citation>
    <scope>NUCLEOTIDE SEQUENCE [LARGE SCALE GENOMIC DNA]</scope>
    <source>
        <strain evidence="1 2">KMM 3526</strain>
    </source>
</reference>
<proteinExistence type="predicted"/>
<evidence type="ECO:0000313" key="1">
    <source>
        <dbReference type="EMBL" id="MUH34769.1"/>
    </source>
</evidence>
<gene>
    <name evidence="1" type="ORF">D9O36_02845</name>
</gene>
<dbReference type="Proteomes" id="UP000540519">
    <property type="component" value="Unassembled WGS sequence"/>
</dbReference>
<dbReference type="RefSeq" id="WP_155598761.1">
    <property type="nucleotide sequence ID" value="NZ_RCNR01000004.1"/>
</dbReference>
<comment type="caution">
    <text evidence="1">The sequence shown here is derived from an EMBL/GenBank/DDBJ whole genome shotgun (WGS) entry which is preliminary data.</text>
</comment>
<organism evidence="1 2">
    <name type="scientific">Zobellia amurskyensis</name>
    <dbReference type="NCBI Taxonomy" id="248905"/>
    <lineage>
        <taxon>Bacteria</taxon>
        <taxon>Pseudomonadati</taxon>
        <taxon>Bacteroidota</taxon>
        <taxon>Flavobacteriia</taxon>
        <taxon>Flavobacteriales</taxon>
        <taxon>Flavobacteriaceae</taxon>
        <taxon>Zobellia</taxon>
    </lineage>
</organism>
<dbReference type="EMBL" id="RCNR01000004">
    <property type="protein sequence ID" value="MUH34769.1"/>
    <property type="molecule type" value="Genomic_DNA"/>
</dbReference>
<keyword evidence="2" id="KW-1185">Reference proteome</keyword>
<sequence>MRKIILASVVCLFYNLLEAQETIIFKVDLAKKELEHVATDDLKTNQFYDLKITGINTAFVDVIIETTDFGLSSSTPDILKSLLLKIPDSGIFGFISQESTAPKYGLIYAQSMEHIEKLQALTEIATLLYNESNDNAEFRTLDMVKSIQKKAQLHLRELDQIFKNNPDILKPKETNLDVLRNSVAQSYQYIQSAKNYYKTLIENSDLTIDSSVANELIIYASNLEVLSENINLETSLRYFDFLVKSMEMKNYEQFPELLRASKDVLETKITLINTFTNDTIFTKKIDFFTKKGGFKFDFSTGFFYNNLNEKSYYLEDNGDGRNQILEENGSNFDVSIGALAHYSYQFSAGLRGGLNAGAAVSPLDGITRYLFGAGVLIGREQLIGVNVGASLARIDVLSNSVENENGNLYVPVEYTSAPTYKKSEWGIYLGLTYNLTRERKK</sequence>
<name>A0A7X2ZR03_9FLAO</name>
<accession>A0A7X2ZR03</accession>
<protein>
    <submittedName>
        <fullName evidence="1">Uncharacterized protein</fullName>
    </submittedName>
</protein>
<dbReference type="AlphaFoldDB" id="A0A7X2ZR03"/>